<accession>A0A094S4F6</accession>
<dbReference type="EMBL" id="JNSL01000212">
    <property type="protein sequence ID" value="KGA12683.1"/>
    <property type="molecule type" value="Genomic_DNA"/>
</dbReference>
<sequence length="168" mass="18886">MLNRRTLLASTSVLALSACARTPFLDTKPSSDEILIQEFIQRETDLIDIYFAGINQERSFRTQLQQLRDHHLIHLTLWTNQVSASPNPTPTGLQVASITQLILAEEKHLQFCLSSILVTDDEKILQNIGQIASSVTQHIYWLNKMITPATPSPNARYEGSDIEGNNDN</sequence>
<gene>
    <name evidence="1" type="ORF">GM51_21340</name>
</gene>
<dbReference type="PROSITE" id="PS51257">
    <property type="entry name" value="PROKAR_LIPOPROTEIN"/>
    <property type="match status" value="1"/>
</dbReference>
<name>A0A094S4F6_9ZZZZ</name>
<evidence type="ECO:0008006" key="2">
    <source>
        <dbReference type="Google" id="ProtNLM"/>
    </source>
</evidence>
<comment type="caution">
    <text evidence="1">The sequence shown here is derived from an EMBL/GenBank/DDBJ whole genome shotgun (WGS) entry which is preliminary data.</text>
</comment>
<protein>
    <recommendedName>
        <fullName evidence="2">DUF4439 domain-containing protein</fullName>
    </recommendedName>
</protein>
<organism evidence="1">
    <name type="scientific">freshwater metagenome</name>
    <dbReference type="NCBI Taxonomy" id="449393"/>
    <lineage>
        <taxon>unclassified sequences</taxon>
        <taxon>metagenomes</taxon>
        <taxon>ecological metagenomes</taxon>
    </lineage>
</organism>
<proteinExistence type="predicted"/>
<reference evidence="1" key="1">
    <citation type="submission" date="2014-06" db="EMBL/GenBank/DDBJ databases">
        <title>Key roles for freshwater Actinobacteria revealed by deep metagenomic sequencing.</title>
        <authorList>
            <person name="Ghai R."/>
            <person name="Mizuno C.M."/>
            <person name="Picazo A."/>
            <person name="Camacho A."/>
            <person name="Rodriguez-Valera F."/>
        </authorList>
    </citation>
    <scope>NUCLEOTIDE SEQUENCE</scope>
</reference>
<dbReference type="AlphaFoldDB" id="A0A094S4F6"/>
<evidence type="ECO:0000313" key="1">
    <source>
        <dbReference type="EMBL" id="KGA12683.1"/>
    </source>
</evidence>